<dbReference type="Gene3D" id="2.40.100.10">
    <property type="entry name" value="Cyclophilin-like"/>
    <property type="match status" value="1"/>
</dbReference>
<comment type="similarity">
    <text evidence="4">Belongs to the cyclophilin-type PPIase family.</text>
</comment>
<feature type="chain" id="PRO_5044995787" description="Peptidyl-prolyl cis-trans isomerase" evidence="4">
    <location>
        <begin position="20"/>
        <end position="254"/>
    </location>
</feature>
<dbReference type="InterPro" id="IPR029000">
    <property type="entry name" value="Cyclophilin-like_dom_sf"/>
</dbReference>
<proteinExistence type="inferred from homology"/>
<dbReference type="EC" id="5.2.1.8" evidence="4"/>
<evidence type="ECO:0000256" key="4">
    <source>
        <dbReference type="RuleBase" id="RU363019"/>
    </source>
</evidence>
<dbReference type="InterPro" id="IPR044666">
    <property type="entry name" value="Cyclophilin_A-like"/>
</dbReference>
<evidence type="ECO:0000256" key="3">
    <source>
        <dbReference type="ARBA" id="ARBA00023235"/>
    </source>
</evidence>
<evidence type="ECO:0000256" key="1">
    <source>
        <dbReference type="ARBA" id="ARBA00002388"/>
    </source>
</evidence>
<gene>
    <name evidence="6" type="ORF">WMO24_05390</name>
</gene>
<sequence>MTKRIFLVCLALVCLVLTGCGGKQGFAGSSRSPVESSEEQLAQPSQDTPVAVLSTSMGDIFIVLFPQYAPMAVENFEGLAQQGYYNGNIFHRVVADFVIQTGDATQSGTGGASIWNNNAYPNELSDKLHHYSGAVALARAADGSVGNLSQFYIVQTPEDSVDKTAAEEMVASGVRQEVADAYQSAGGAPYLDGQDTVFGQVYSGMDVVDAIAQVECDESGRPLEPVTLNSVTITTYGALQTQATSSPSGSTPSA</sequence>
<evidence type="ECO:0000313" key="6">
    <source>
        <dbReference type="EMBL" id="MEQ2519868.1"/>
    </source>
</evidence>
<keyword evidence="4" id="KW-0732">Signal</keyword>
<dbReference type="SUPFAM" id="SSF50891">
    <property type="entry name" value="Cyclophilin-like"/>
    <property type="match status" value="1"/>
</dbReference>
<feature type="signal peptide" evidence="4">
    <location>
        <begin position="1"/>
        <end position="19"/>
    </location>
</feature>
<comment type="caution">
    <text evidence="6">The sequence shown here is derived from an EMBL/GenBank/DDBJ whole genome shotgun (WGS) entry which is preliminary data.</text>
</comment>
<dbReference type="PRINTS" id="PR00153">
    <property type="entry name" value="CSAPPISMRASE"/>
</dbReference>
<keyword evidence="7" id="KW-1185">Reference proteome</keyword>
<protein>
    <recommendedName>
        <fullName evidence="4">Peptidyl-prolyl cis-trans isomerase</fullName>
        <shortName evidence="4">PPIase</shortName>
        <ecNumber evidence="4">5.2.1.8</ecNumber>
    </recommendedName>
</protein>
<dbReference type="Pfam" id="PF00160">
    <property type="entry name" value="Pro_isomerase"/>
    <property type="match status" value="1"/>
</dbReference>
<dbReference type="CDD" id="cd00317">
    <property type="entry name" value="cyclophilin"/>
    <property type="match status" value="1"/>
</dbReference>
<comment type="function">
    <text evidence="1 4">PPIases accelerate the folding of proteins. It catalyzes the cis-trans isomerization of proline imidic peptide bonds in oligopeptides.</text>
</comment>
<evidence type="ECO:0000256" key="2">
    <source>
        <dbReference type="ARBA" id="ARBA00023110"/>
    </source>
</evidence>
<keyword evidence="3 4" id="KW-0413">Isomerase</keyword>
<dbReference type="EMBL" id="JBBMFA010000071">
    <property type="protein sequence ID" value="MEQ2519868.1"/>
    <property type="molecule type" value="Genomic_DNA"/>
</dbReference>
<dbReference type="Proteomes" id="UP001477672">
    <property type="component" value="Unassembled WGS sequence"/>
</dbReference>
<name>A0ABV1GEE8_9FIRM</name>
<organism evidence="6 7">
    <name type="scientific">Ruthenibacterium intestinale</name>
    <dbReference type="NCBI Taxonomy" id="3133163"/>
    <lineage>
        <taxon>Bacteria</taxon>
        <taxon>Bacillati</taxon>
        <taxon>Bacillota</taxon>
        <taxon>Clostridia</taxon>
        <taxon>Eubacteriales</taxon>
        <taxon>Oscillospiraceae</taxon>
        <taxon>Ruthenibacterium</taxon>
    </lineage>
</organism>
<dbReference type="InterPro" id="IPR002130">
    <property type="entry name" value="Cyclophilin-type_PPIase_dom"/>
</dbReference>
<dbReference type="PROSITE" id="PS00170">
    <property type="entry name" value="CSA_PPIASE_1"/>
    <property type="match status" value="1"/>
</dbReference>
<dbReference type="PANTHER" id="PTHR45625:SF4">
    <property type="entry name" value="PEPTIDYLPROLYL ISOMERASE DOMAIN AND WD REPEAT-CONTAINING PROTEIN 1"/>
    <property type="match status" value="1"/>
</dbReference>
<feature type="domain" description="PPIase cyclophilin-type" evidence="5">
    <location>
        <begin position="47"/>
        <end position="233"/>
    </location>
</feature>
<evidence type="ECO:0000259" key="5">
    <source>
        <dbReference type="PROSITE" id="PS50072"/>
    </source>
</evidence>
<reference evidence="6 7" key="1">
    <citation type="submission" date="2024-03" db="EMBL/GenBank/DDBJ databases">
        <title>Human intestinal bacterial collection.</title>
        <authorList>
            <person name="Pauvert C."/>
            <person name="Hitch T.C.A."/>
            <person name="Clavel T."/>
        </authorList>
    </citation>
    <scope>NUCLEOTIDE SEQUENCE [LARGE SCALE GENOMIC DNA]</scope>
    <source>
        <strain evidence="6 7">CLA-JM-H11</strain>
    </source>
</reference>
<dbReference type="GO" id="GO:0003755">
    <property type="term" value="F:peptidyl-prolyl cis-trans isomerase activity"/>
    <property type="evidence" value="ECO:0007669"/>
    <property type="project" value="UniProtKB-EC"/>
</dbReference>
<dbReference type="RefSeq" id="WP_349215301.1">
    <property type="nucleotide sequence ID" value="NZ_JBBMFA010000071.1"/>
</dbReference>
<keyword evidence="2 4" id="KW-0697">Rotamase</keyword>
<evidence type="ECO:0000313" key="7">
    <source>
        <dbReference type="Proteomes" id="UP001477672"/>
    </source>
</evidence>
<dbReference type="InterPro" id="IPR020892">
    <property type="entry name" value="Cyclophilin-type_PPIase_CS"/>
</dbReference>
<comment type="catalytic activity">
    <reaction evidence="4">
        <text>[protein]-peptidylproline (omega=180) = [protein]-peptidylproline (omega=0)</text>
        <dbReference type="Rhea" id="RHEA:16237"/>
        <dbReference type="Rhea" id="RHEA-COMP:10747"/>
        <dbReference type="Rhea" id="RHEA-COMP:10748"/>
        <dbReference type="ChEBI" id="CHEBI:83833"/>
        <dbReference type="ChEBI" id="CHEBI:83834"/>
        <dbReference type="EC" id="5.2.1.8"/>
    </reaction>
</comment>
<dbReference type="PROSITE" id="PS50072">
    <property type="entry name" value="CSA_PPIASE_2"/>
    <property type="match status" value="1"/>
</dbReference>
<dbReference type="PROSITE" id="PS51257">
    <property type="entry name" value="PROKAR_LIPOPROTEIN"/>
    <property type="match status" value="1"/>
</dbReference>
<accession>A0ABV1GEE8</accession>
<dbReference type="PANTHER" id="PTHR45625">
    <property type="entry name" value="PEPTIDYL-PROLYL CIS-TRANS ISOMERASE-RELATED"/>
    <property type="match status" value="1"/>
</dbReference>